<reference evidence="2" key="1">
    <citation type="submission" date="2021-01" db="EMBL/GenBank/DDBJ databases">
        <authorList>
            <person name="Corre E."/>
            <person name="Pelletier E."/>
            <person name="Niang G."/>
            <person name="Scheremetjew M."/>
            <person name="Finn R."/>
            <person name="Kale V."/>
            <person name="Holt S."/>
            <person name="Cochrane G."/>
            <person name="Meng A."/>
            <person name="Brown T."/>
            <person name="Cohen L."/>
        </authorList>
    </citation>
    <scope>NUCLEOTIDE SEQUENCE</scope>
    <source>
        <strain evidence="2">CCAP 1951/1</strain>
    </source>
</reference>
<feature type="compositionally biased region" description="Polar residues" evidence="1">
    <location>
        <begin position="247"/>
        <end position="262"/>
    </location>
</feature>
<evidence type="ECO:0000313" key="2">
    <source>
        <dbReference type="EMBL" id="CAD9119367.1"/>
    </source>
</evidence>
<organism evidence="2">
    <name type="scientific">Neobodo designis</name>
    <name type="common">Flagellated protozoan</name>
    <name type="synonym">Bodo designis</name>
    <dbReference type="NCBI Taxonomy" id="312471"/>
    <lineage>
        <taxon>Eukaryota</taxon>
        <taxon>Discoba</taxon>
        <taxon>Euglenozoa</taxon>
        <taxon>Kinetoplastea</taxon>
        <taxon>Metakinetoplastina</taxon>
        <taxon>Neobodonida</taxon>
        <taxon>Neobodo</taxon>
    </lineage>
</organism>
<sequence>MEDQGPELQAKEELRNEFGELTDSDDDDETRQLAFSRHRKTLSEHDRRQSASASMRFAERRELRDTIDRLVLELEAVKAANVSLSAGKSEVEAELHEAKLQRIAAIEDAETARHEASLARDRLIEVTRHRDQLSNVLELRVAAQKRRQRAARELLLWAEAHGRNLLMDSYADFVSLLTFSAECSPRQKRPPAFSTQYAMLEAMERMRRADIYSAETREMHRLVSQWTHLAHMAFDSQRNAMQPFRTPRSSSAATGDGTSNRKASPALSRPWYPPGPTHARPGSGQSSTRRSLSRVAKGSSPRRSRTPPTQLHSTVANMHNLLAQLSSWSEGHSP</sequence>
<protein>
    <submittedName>
        <fullName evidence="2">Uncharacterized protein</fullName>
    </submittedName>
</protein>
<accession>A0A7S1M262</accession>
<feature type="compositionally biased region" description="Acidic residues" evidence="1">
    <location>
        <begin position="20"/>
        <end position="29"/>
    </location>
</feature>
<feature type="compositionally biased region" description="Basic and acidic residues" evidence="1">
    <location>
        <begin position="9"/>
        <end position="18"/>
    </location>
</feature>
<feature type="region of interest" description="Disordered" evidence="1">
    <location>
        <begin position="241"/>
        <end position="314"/>
    </location>
</feature>
<proteinExistence type="predicted"/>
<dbReference type="AlphaFoldDB" id="A0A7S1M262"/>
<evidence type="ECO:0000256" key="1">
    <source>
        <dbReference type="SAM" id="MobiDB-lite"/>
    </source>
</evidence>
<feature type="region of interest" description="Disordered" evidence="1">
    <location>
        <begin position="1"/>
        <end position="56"/>
    </location>
</feature>
<name>A0A7S1M262_NEODS</name>
<dbReference type="EMBL" id="HBGF01024909">
    <property type="protein sequence ID" value="CAD9119367.1"/>
    <property type="molecule type" value="Transcribed_RNA"/>
</dbReference>
<gene>
    <name evidence="2" type="ORF">NDES1114_LOCUS16504</name>
</gene>